<dbReference type="EMBL" id="KZ303876">
    <property type="protein sequence ID" value="PHZ07440.1"/>
    <property type="molecule type" value="Genomic_DNA"/>
</dbReference>
<sequence length="177" mass="20390">MKLQGQDHHCEAIKNHRIVDILLEDIIKLPERYQEYITGLKQERYTVFGYCPKSKTAYDQKAIVKSLQSMIVGLQKRSSAEHIFVSVSCNSRTPIRRRDLKKSMIMNELSGVTSDVQDLINDLAKVDKARLVVIDSAGLITNMSDLELFIREQPTLKKIIIETIVHDNQVHVLEMRR</sequence>
<accession>A0A2G4SF91</accession>
<protein>
    <submittedName>
        <fullName evidence="1">Uncharacterized protein</fullName>
    </submittedName>
</protein>
<keyword evidence="2" id="KW-1185">Reference proteome</keyword>
<name>A0A2G4SF91_RHIZD</name>
<evidence type="ECO:0000313" key="2">
    <source>
        <dbReference type="Proteomes" id="UP000242254"/>
    </source>
</evidence>
<dbReference type="RefSeq" id="XP_023461148.1">
    <property type="nucleotide sequence ID" value="XM_023615071.1"/>
</dbReference>
<dbReference type="GeneID" id="35446060"/>
<proteinExistence type="predicted"/>
<reference evidence="1 2" key="1">
    <citation type="journal article" date="2016" name="Proc. Natl. Acad. Sci. U.S.A.">
        <title>Lipid metabolic changes in an early divergent fungus govern the establishment of a mutualistic symbiosis with endobacteria.</title>
        <authorList>
            <person name="Lastovetsky O.A."/>
            <person name="Gaspar M.L."/>
            <person name="Mondo S.J."/>
            <person name="LaButti K.M."/>
            <person name="Sandor L."/>
            <person name="Grigoriev I.V."/>
            <person name="Henry S.A."/>
            <person name="Pawlowska T.E."/>
        </authorList>
    </citation>
    <scope>NUCLEOTIDE SEQUENCE [LARGE SCALE GENOMIC DNA]</scope>
    <source>
        <strain evidence="1 2">ATCC 52813</strain>
    </source>
</reference>
<gene>
    <name evidence="1" type="ORF">RHIMIDRAFT_316761</name>
</gene>
<dbReference type="Proteomes" id="UP000242254">
    <property type="component" value="Unassembled WGS sequence"/>
</dbReference>
<evidence type="ECO:0000313" key="1">
    <source>
        <dbReference type="EMBL" id="PHZ07440.1"/>
    </source>
</evidence>
<dbReference type="AlphaFoldDB" id="A0A2G4SF91"/>
<organism evidence="1 2">
    <name type="scientific">Rhizopus microsporus ATCC 52813</name>
    <dbReference type="NCBI Taxonomy" id="1340429"/>
    <lineage>
        <taxon>Eukaryota</taxon>
        <taxon>Fungi</taxon>
        <taxon>Fungi incertae sedis</taxon>
        <taxon>Mucoromycota</taxon>
        <taxon>Mucoromycotina</taxon>
        <taxon>Mucoromycetes</taxon>
        <taxon>Mucorales</taxon>
        <taxon>Mucorineae</taxon>
        <taxon>Rhizopodaceae</taxon>
        <taxon>Rhizopus</taxon>
    </lineage>
</organism>